<reference evidence="2" key="1">
    <citation type="journal article" date="2020" name="Stud. Mycol.">
        <title>101 Dothideomycetes genomes: a test case for predicting lifestyles and emergence of pathogens.</title>
        <authorList>
            <person name="Haridas S."/>
            <person name="Albert R."/>
            <person name="Binder M."/>
            <person name="Bloem J."/>
            <person name="Labutti K."/>
            <person name="Salamov A."/>
            <person name="Andreopoulos B."/>
            <person name="Baker S."/>
            <person name="Barry K."/>
            <person name="Bills G."/>
            <person name="Bluhm B."/>
            <person name="Cannon C."/>
            <person name="Castanera R."/>
            <person name="Culley D."/>
            <person name="Daum C."/>
            <person name="Ezra D."/>
            <person name="Gonzalez J."/>
            <person name="Henrissat B."/>
            <person name="Kuo A."/>
            <person name="Liang C."/>
            <person name="Lipzen A."/>
            <person name="Lutzoni F."/>
            <person name="Magnuson J."/>
            <person name="Mondo S."/>
            <person name="Nolan M."/>
            <person name="Ohm R."/>
            <person name="Pangilinan J."/>
            <person name="Park H.-J."/>
            <person name="Ramirez L."/>
            <person name="Alfaro M."/>
            <person name="Sun H."/>
            <person name="Tritt A."/>
            <person name="Yoshinaga Y."/>
            <person name="Zwiers L.-H."/>
            <person name="Turgeon B."/>
            <person name="Goodwin S."/>
            <person name="Spatafora J."/>
            <person name="Crous P."/>
            <person name="Grigoriev I."/>
        </authorList>
    </citation>
    <scope>NUCLEOTIDE SEQUENCE</scope>
    <source>
        <strain evidence="2">CBS 101060</strain>
    </source>
</reference>
<keyword evidence="3" id="KW-1185">Reference proteome</keyword>
<gene>
    <name evidence="2" type="ORF">M501DRAFT_999572</name>
</gene>
<dbReference type="AlphaFoldDB" id="A0A9P4S4D0"/>
<protein>
    <submittedName>
        <fullName evidence="2">Uncharacterized protein</fullName>
    </submittedName>
</protein>
<feature type="compositionally biased region" description="Polar residues" evidence="1">
    <location>
        <begin position="76"/>
        <end position="88"/>
    </location>
</feature>
<evidence type="ECO:0000313" key="2">
    <source>
        <dbReference type="EMBL" id="KAF2835027.1"/>
    </source>
</evidence>
<organism evidence="2 3">
    <name type="scientific">Patellaria atrata CBS 101060</name>
    <dbReference type="NCBI Taxonomy" id="1346257"/>
    <lineage>
        <taxon>Eukaryota</taxon>
        <taxon>Fungi</taxon>
        <taxon>Dikarya</taxon>
        <taxon>Ascomycota</taxon>
        <taxon>Pezizomycotina</taxon>
        <taxon>Dothideomycetes</taxon>
        <taxon>Dothideomycetes incertae sedis</taxon>
        <taxon>Patellariales</taxon>
        <taxon>Patellariaceae</taxon>
        <taxon>Patellaria</taxon>
    </lineage>
</organism>
<dbReference type="Proteomes" id="UP000799429">
    <property type="component" value="Unassembled WGS sequence"/>
</dbReference>
<feature type="region of interest" description="Disordered" evidence="1">
    <location>
        <begin position="64"/>
        <end position="88"/>
    </location>
</feature>
<dbReference type="EMBL" id="MU006112">
    <property type="protein sequence ID" value="KAF2835027.1"/>
    <property type="molecule type" value="Genomic_DNA"/>
</dbReference>
<evidence type="ECO:0000256" key="1">
    <source>
        <dbReference type="SAM" id="MobiDB-lite"/>
    </source>
</evidence>
<dbReference type="OrthoDB" id="9975758at2759"/>
<sequence>MTTATTQTITPPVSLPFRPPSFLPQPNEQPFTPPPSSVLLGTWSLLHTSNPYWSDKRNVTFSYSLPSTPSKPPNPISQASSLDPTPQPTYTVRASYQPLASPTLKTMLGHDTPLPSPGSFRWRGAGWLRLATARWEILGHGKEGGTEWMVSFVEGNLFSAAAVNVLVRDVEGGGKGGRDGGREEVLEAVLEALRGVLEGPGEMGGAVRDVVWDL</sequence>
<proteinExistence type="predicted"/>
<accession>A0A9P4S4D0</accession>
<name>A0A9P4S4D0_9PEZI</name>
<evidence type="ECO:0000313" key="3">
    <source>
        <dbReference type="Proteomes" id="UP000799429"/>
    </source>
</evidence>
<comment type="caution">
    <text evidence="2">The sequence shown here is derived from an EMBL/GenBank/DDBJ whole genome shotgun (WGS) entry which is preliminary data.</text>
</comment>